<dbReference type="PANTHER" id="PTHR34387:SF2">
    <property type="entry name" value="SLR1258 PROTEIN"/>
    <property type="match status" value="1"/>
</dbReference>
<feature type="transmembrane region" description="Helical" evidence="1">
    <location>
        <begin position="12"/>
        <end position="32"/>
    </location>
</feature>
<keyword evidence="1" id="KW-0472">Membrane</keyword>
<dbReference type="GO" id="GO:0006974">
    <property type="term" value="P:DNA damage response"/>
    <property type="evidence" value="ECO:0007669"/>
    <property type="project" value="TreeGrafter"/>
</dbReference>
<proteinExistence type="predicted"/>
<name>A0A1X4G929_9CYAN</name>
<dbReference type="Gene3D" id="3.30.110.170">
    <property type="entry name" value="Protein of unknown function (DUF541), domain 1"/>
    <property type="match status" value="1"/>
</dbReference>
<dbReference type="InterPro" id="IPR016907">
    <property type="entry name" value="UCP029033"/>
</dbReference>
<dbReference type="InterPro" id="IPR052022">
    <property type="entry name" value="26kDa_periplasmic_antigen"/>
</dbReference>
<protein>
    <recommendedName>
        <fullName evidence="4">SIMPL domain-containing protein</fullName>
    </recommendedName>
</protein>
<evidence type="ECO:0008006" key="4">
    <source>
        <dbReference type="Google" id="ProtNLM"/>
    </source>
</evidence>
<sequence length="251" mass="27368">MTQSETTTAKSFPQLLAGLSLISLSLVISTWIGSRAILDFKKANDALIVTGSAKRPIRSDYIVLRLSLVSQRPTIEEAFKDLKNQTIRVQAYLKENGVPDAAITSNPVETMTIPEITENGRETGRILAHKLTQNLQIRSQDVDKYSQLSQKSTELINEGINLTVQPPEYLYTQLSKLRVEMVAEATKDAQARAKAIADSAGGQVGSVRSAQTGVFQITARNSTDVSDSGLYDTSSIDKDITAVVSITFSMK</sequence>
<evidence type="ECO:0000313" key="3">
    <source>
        <dbReference type="Proteomes" id="UP000192997"/>
    </source>
</evidence>
<evidence type="ECO:0000313" key="2">
    <source>
        <dbReference type="EMBL" id="OSO93318.1"/>
    </source>
</evidence>
<accession>A0A1X4G929</accession>
<organism evidence="2 3">
    <name type="scientific">Cylindrospermopsis raciborskii CENA303</name>
    <dbReference type="NCBI Taxonomy" id="1170769"/>
    <lineage>
        <taxon>Bacteria</taxon>
        <taxon>Bacillati</taxon>
        <taxon>Cyanobacteriota</taxon>
        <taxon>Cyanophyceae</taxon>
        <taxon>Nostocales</taxon>
        <taxon>Aphanizomenonaceae</taxon>
        <taxon>Cylindrospermopsis</taxon>
    </lineage>
</organism>
<dbReference type="EMBL" id="NBYN01000027">
    <property type="protein sequence ID" value="OSO93318.1"/>
    <property type="molecule type" value="Genomic_DNA"/>
</dbReference>
<dbReference type="AlphaFoldDB" id="A0A1X4G929"/>
<gene>
    <name evidence="2" type="ORF">B7O87_05900</name>
</gene>
<keyword evidence="1" id="KW-1133">Transmembrane helix</keyword>
<dbReference type="PANTHER" id="PTHR34387">
    <property type="entry name" value="SLR1258 PROTEIN"/>
    <property type="match status" value="1"/>
</dbReference>
<dbReference type="Pfam" id="PF04402">
    <property type="entry name" value="SIMPL"/>
    <property type="match status" value="1"/>
</dbReference>
<evidence type="ECO:0000256" key="1">
    <source>
        <dbReference type="SAM" id="Phobius"/>
    </source>
</evidence>
<dbReference type="PIRSF" id="PIRSF029033">
    <property type="entry name" value="UCP029033"/>
    <property type="match status" value="1"/>
</dbReference>
<dbReference type="Gene3D" id="3.30.70.2970">
    <property type="entry name" value="Protein of unknown function (DUF541), domain 2"/>
    <property type="match status" value="1"/>
</dbReference>
<dbReference type="RefSeq" id="WP_085727616.1">
    <property type="nucleotide sequence ID" value="NZ_NBYN01000027.1"/>
</dbReference>
<dbReference type="InterPro" id="IPR007497">
    <property type="entry name" value="SIMPL/DUF541"/>
</dbReference>
<reference evidence="3" key="1">
    <citation type="submission" date="2017-04" db="EMBL/GenBank/DDBJ databases">
        <authorList>
            <person name="Abreu V.A."/>
            <person name="Popin R.V."/>
            <person name="Rigonato J."/>
            <person name="Andreote A.P."/>
            <person name="Schaker P.C."/>
            <person name="Hoff-Risseti C."/>
            <person name="Alvarenga D.O."/>
            <person name="Varani A.M."/>
            <person name="Fiore M.F."/>
        </authorList>
    </citation>
    <scope>NUCLEOTIDE SEQUENCE [LARGE SCALE GENOMIC DNA]</scope>
    <source>
        <strain evidence="3">CENA303</strain>
    </source>
</reference>
<keyword evidence="1" id="KW-0812">Transmembrane</keyword>
<comment type="caution">
    <text evidence="2">The sequence shown here is derived from an EMBL/GenBank/DDBJ whole genome shotgun (WGS) entry which is preliminary data.</text>
</comment>
<dbReference type="Proteomes" id="UP000192997">
    <property type="component" value="Unassembled WGS sequence"/>
</dbReference>